<evidence type="ECO:0000256" key="1">
    <source>
        <dbReference type="SAM" id="MobiDB-lite"/>
    </source>
</evidence>
<dbReference type="GO" id="GO:0015629">
    <property type="term" value="C:actin cytoskeleton"/>
    <property type="evidence" value="ECO:0007669"/>
    <property type="project" value="TreeGrafter"/>
</dbReference>
<feature type="compositionally biased region" description="Basic and acidic residues" evidence="1">
    <location>
        <begin position="112"/>
        <end position="127"/>
    </location>
</feature>
<dbReference type="GO" id="GO:0030041">
    <property type="term" value="P:actin filament polymerization"/>
    <property type="evidence" value="ECO:0007669"/>
    <property type="project" value="TreeGrafter"/>
</dbReference>
<comment type="caution">
    <text evidence="2">The sequence shown here is derived from an EMBL/GenBank/DDBJ whole genome shotgun (WGS) entry which is preliminary data.</text>
</comment>
<evidence type="ECO:0000313" key="2">
    <source>
        <dbReference type="EMBL" id="GMS94671.1"/>
    </source>
</evidence>
<feature type="non-terminal residue" evidence="2">
    <location>
        <position position="316"/>
    </location>
</feature>
<dbReference type="SUPFAM" id="SSF50405">
    <property type="entry name" value="Actin-crosslinking proteins"/>
    <property type="match status" value="2"/>
</dbReference>
<dbReference type="PANTHER" id="PTHR33351">
    <property type="entry name" value="HISACTOPHILIN-1-RELATED"/>
    <property type="match status" value="1"/>
</dbReference>
<dbReference type="Gene3D" id="2.80.10.50">
    <property type="match status" value="2"/>
</dbReference>
<dbReference type="PANTHER" id="PTHR33351:SF1">
    <property type="entry name" value="IG-LIKE DOMAIN-CONTAINING PROTEIN-RELATED"/>
    <property type="match status" value="1"/>
</dbReference>
<proteinExistence type="predicted"/>
<evidence type="ECO:0008006" key="4">
    <source>
        <dbReference type="Google" id="ProtNLM"/>
    </source>
</evidence>
<keyword evidence="3" id="KW-1185">Reference proteome</keyword>
<dbReference type="Proteomes" id="UP001432027">
    <property type="component" value="Unassembled WGS sequence"/>
</dbReference>
<sequence length="316" mass="35371">TELFGEHSLKSIHGTFLRAHKSNGTWTVDMAPHNRECEQWDIESSDGMVSYIRPARANCAPGKYLRANSDGSVDLTSKYGEFWTPFKDVERSWSLRSKHGTWLRAQQNDRVSLQDHRGADEKFRLESPLEDDSEEEEDEAITSSIATSSTTVSIPLINEEAGDPRHSAAIAADSSETETVEDSGYSSLSVEIAGQRCIKSFYNSFLRAWAGKEGDVEGTVDMASKCTDCEHWTIESIHGKVALKAEESGKYLHARSDGSVDLADYGPSVLWTPVKDNDGSWSLRSNRDTWLRAQPHGRVSQQDHRLGDEHFSIEEW</sequence>
<name>A0AAV5TK27_9BILA</name>
<feature type="non-terminal residue" evidence="2">
    <location>
        <position position="1"/>
    </location>
</feature>
<gene>
    <name evidence="2" type="ORF">PENTCL1PPCAC_16846</name>
</gene>
<accession>A0AAV5TK27</accession>
<dbReference type="InterPro" id="IPR008999">
    <property type="entry name" value="Actin-crosslinking"/>
</dbReference>
<dbReference type="GO" id="GO:0051015">
    <property type="term" value="F:actin filament binding"/>
    <property type="evidence" value="ECO:0007669"/>
    <property type="project" value="TreeGrafter"/>
</dbReference>
<dbReference type="EMBL" id="BTSX01000004">
    <property type="protein sequence ID" value="GMS94671.1"/>
    <property type="molecule type" value="Genomic_DNA"/>
</dbReference>
<dbReference type="CDD" id="cd00257">
    <property type="entry name" value="beta-trefoil_FSCN-like"/>
    <property type="match status" value="2"/>
</dbReference>
<feature type="region of interest" description="Disordered" evidence="1">
    <location>
        <begin position="108"/>
        <end position="145"/>
    </location>
</feature>
<dbReference type="InterPro" id="IPR052883">
    <property type="entry name" value="Hisactophilin"/>
</dbReference>
<feature type="compositionally biased region" description="Acidic residues" evidence="1">
    <location>
        <begin position="128"/>
        <end position="140"/>
    </location>
</feature>
<reference evidence="2" key="1">
    <citation type="submission" date="2023-10" db="EMBL/GenBank/DDBJ databases">
        <title>Genome assembly of Pristionchus species.</title>
        <authorList>
            <person name="Yoshida K."/>
            <person name="Sommer R.J."/>
        </authorList>
    </citation>
    <scope>NUCLEOTIDE SEQUENCE</scope>
    <source>
        <strain evidence="2">RS0144</strain>
    </source>
</reference>
<protein>
    <recommendedName>
        <fullName evidence="4">Fascin domain-containing protein</fullName>
    </recommendedName>
</protein>
<dbReference type="AlphaFoldDB" id="A0AAV5TK27"/>
<organism evidence="2 3">
    <name type="scientific">Pristionchus entomophagus</name>
    <dbReference type="NCBI Taxonomy" id="358040"/>
    <lineage>
        <taxon>Eukaryota</taxon>
        <taxon>Metazoa</taxon>
        <taxon>Ecdysozoa</taxon>
        <taxon>Nematoda</taxon>
        <taxon>Chromadorea</taxon>
        <taxon>Rhabditida</taxon>
        <taxon>Rhabditina</taxon>
        <taxon>Diplogasteromorpha</taxon>
        <taxon>Diplogasteroidea</taxon>
        <taxon>Neodiplogasteridae</taxon>
        <taxon>Pristionchus</taxon>
    </lineage>
</organism>
<evidence type="ECO:0000313" key="3">
    <source>
        <dbReference type="Proteomes" id="UP001432027"/>
    </source>
</evidence>